<reference evidence="1" key="1">
    <citation type="submission" date="2010-07" db="EMBL/GenBank/DDBJ databases">
        <authorList>
            <person name="Muzny D."/>
            <person name="Qin X."/>
            <person name="Buhay C."/>
            <person name="Dugan-Rocha S."/>
            <person name="Ding Y."/>
            <person name="Chen G."/>
            <person name="Hawes A."/>
            <person name="Holder M."/>
            <person name="Jhangiani S."/>
            <person name="Johnson A."/>
            <person name="Khan Z."/>
            <person name="Li Z."/>
            <person name="Liu W."/>
            <person name="Liu X."/>
            <person name="Perez L."/>
            <person name="Shen H."/>
            <person name="Wang Q."/>
            <person name="Watt J."/>
            <person name="Xi L."/>
            <person name="Xin Y."/>
            <person name="Zhou J."/>
            <person name="Deng J."/>
            <person name="Jiang H."/>
            <person name="Liu Y."/>
            <person name="Qu J."/>
            <person name="Song X.-Z."/>
            <person name="Zhang L."/>
            <person name="Villasana D."/>
            <person name="Johnson A."/>
            <person name="Liu J."/>
            <person name="Liyanage D."/>
            <person name="Lorensuhewa L."/>
            <person name="Robinson T."/>
            <person name="Song A."/>
            <person name="Song B.-B."/>
            <person name="Dinh H."/>
            <person name="Thornton R."/>
            <person name="Coyle M."/>
            <person name="Francisco L."/>
            <person name="Jackson L."/>
            <person name="Javaid M."/>
            <person name="Korchina V."/>
            <person name="Kovar C."/>
            <person name="Mata R."/>
            <person name="Mathew T."/>
            <person name="Ngo R."/>
            <person name="Nguyen L."/>
            <person name="Nguyen N."/>
            <person name="Okwuonu G."/>
            <person name="Ongeri F."/>
            <person name="Pham C."/>
            <person name="Simmons D."/>
            <person name="Wilczek-Boney K."/>
            <person name="Hale W."/>
            <person name="Jakkamsetti A."/>
            <person name="Pham P."/>
            <person name="Ruth R."/>
            <person name="San Lucas F."/>
            <person name="Warren J."/>
            <person name="Zhang J."/>
            <person name="Zhao Z."/>
            <person name="Zhou C."/>
            <person name="Zhu D."/>
            <person name="Lee S."/>
            <person name="Bess C."/>
            <person name="Blankenburg K."/>
            <person name="Forbes L."/>
            <person name="Fu Q."/>
            <person name="Gubbala S."/>
            <person name="Hirani K."/>
            <person name="Jayaseelan J.C."/>
            <person name="Lara F."/>
            <person name="Munidasa M."/>
            <person name="Palculict T."/>
            <person name="Patil S."/>
            <person name="Pu L.-L."/>
            <person name="Saada N."/>
            <person name="Tang L."/>
            <person name="Weissenberger G."/>
            <person name="Zhu Y."/>
            <person name="Hemphill L."/>
            <person name="Shang Y."/>
            <person name="Youmans B."/>
            <person name="Ayvaz T."/>
            <person name="Ross M."/>
            <person name="Santibanez J."/>
            <person name="Aqrawi P."/>
            <person name="Gross S."/>
            <person name="Joshi V."/>
            <person name="Fowler G."/>
            <person name="Nazareth L."/>
            <person name="Reid J."/>
            <person name="Worley K."/>
            <person name="Petrosino J."/>
            <person name="Highlander S."/>
            <person name="Gibbs R."/>
        </authorList>
    </citation>
    <scope>NUCLEOTIDE SEQUENCE [LARGE SCALE GENOMIC DNA]</scope>
    <source>
        <strain evidence="1">ATCC 33861</strain>
    </source>
</reference>
<accession>D7VS48</accession>
<protein>
    <submittedName>
        <fullName evidence="1">Uncharacterized protein</fullName>
    </submittedName>
</protein>
<keyword evidence="2" id="KW-1185">Reference proteome</keyword>
<evidence type="ECO:0000313" key="2">
    <source>
        <dbReference type="Proteomes" id="UP000006258"/>
    </source>
</evidence>
<dbReference type="EMBL" id="ACHA02000012">
    <property type="protein sequence ID" value="EFK56599.1"/>
    <property type="molecule type" value="Genomic_DNA"/>
</dbReference>
<name>D7VS48_SPHSI</name>
<dbReference type="HOGENOM" id="CLU_3084855_0_0_10"/>
<organism evidence="1 2">
    <name type="scientific">Sphingobacterium spiritivorum ATCC 33861</name>
    <dbReference type="NCBI Taxonomy" id="525373"/>
    <lineage>
        <taxon>Bacteria</taxon>
        <taxon>Pseudomonadati</taxon>
        <taxon>Bacteroidota</taxon>
        <taxon>Sphingobacteriia</taxon>
        <taxon>Sphingobacteriales</taxon>
        <taxon>Sphingobacteriaceae</taxon>
        <taxon>Sphingobacterium</taxon>
    </lineage>
</organism>
<dbReference type="Proteomes" id="UP000006258">
    <property type="component" value="Unassembled WGS sequence"/>
</dbReference>
<dbReference type="AlphaFoldDB" id="D7VS48"/>
<gene>
    <name evidence="1" type="ORF">HMPREF0766_13802</name>
</gene>
<dbReference type="STRING" id="525373.HMPREF0766_13802"/>
<proteinExistence type="predicted"/>
<evidence type="ECO:0000313" key="1">
    <source>
        <dbReference type="EMBL" id="EFK56599.1"/>
    </source>
</evidence>
<comment type="caution">
    <text evidence="1">The sequence shown here is derived from an EMBL/GenBank/DDBJ whole genome shotgun (WGS) entry which is preliminary data.</text>
</comment>
<sequence length="52" mass="6238">MIKGFIVRIIGKFGTKDIAGFREYGLPRYASKIEEQRVKRLFHTAKKYFCYY</sequence>